<dbReference type="PANTHER" id="PTHR43881">
    <property type="entry name" value="GAMMA-GLUTAMYLTRANSPEPTIDASE (AFU_ORTHOLOGUE AFUA_4G13580)"/>
    <property type="match status" value="1"/>
</dbReference>
<proteinExistence type="predicted"/>
<dbReference type="InterPro" id="IPR029055">
    <property type="entry name" value="Ntn_hydrolases_N"/>
</dbReference>
<dbReference type="Proteomes" id="UP001559025">
    <property type="component" value="Unassembled WGS sequence"/>
</dbReference>
<organism evidence="1 2">
    <name type="scientific">Neoaquamicrobium sediminum</name>
    <dbReference type="NCBI Taxonomy" id="1849104"/>
    <lineage>
        <taxon>Bacteria</taxon>
        <taxon>Pseudomonadati</taxon>
        <taxon>Pseudomonadota</taxon>
        <taxon>Alphaproteobacteria</taxon>
        <taxon>Hyphomicrobiales</taxon>
        <taxon>Phyllobacteriaceae</taxon>
        <taxon>Neoaquamicrobium</taxon>
    </lineage>
</organism>
<dbReference type="InterPro" id="IPR043138">
    <property type="entry name" value="GGT_lsub"/>
</dbReference>
<dbReference type="Gene3D" id="1.10.246.130">
    <property type="match status" value="1"/>
</dbReference>
<dbReference type="InterPro" id="IPR052896">
    <property type="entry name" value="GGT-like_enzyme"/>
</dbReference>
<evidence type="ECO:0000313" key="1">
    <source>
        <dbReference type="EMBL" id="MEX4008345.1"/>
    </source>
</evidence>
<dbReference type="PRINTS" id="PR01210">
    <property type="entry name" value="GGTRANSPTASE"/>
</dbReference>
<reference evidence="1 2" key="1">
    <citation type="submission" date="2024-01" db="EMBL/GenBank/DDBJ databases">
        <title>New evidence supports the origin of RcGTA from prophage.</title>
        <authorList>
            <person name="Xu Y."/>
            <person name="Liu B."/>
            <person name="Chen F."/>
        </authorList>
    </citation>
    <scope>NUCLEOTIDE SEQUENCE [LARGE SCALE GENOMIC DNA]</scope>
    <source>
        <strain evidence="1 2">CBW1107-2</strain>
    </source>
</reference>
<comment type="caution">
    <text evidence="1">The sequence shown here is derived from an EMBL/GenBank/DDBJ whole genome shotgun (WGS) entry which is preliminary data.</text>
</comment>
<dbReference type="PANTHER" id="PTHR43881:SF1">
    <property type="entry name" value="GAMMA-GLUTAMYLTRANSPEPTIDASE (AFU_ORTHOLOGUE AFUA_4G13580)"/>
    <property type="match status" value="1"/>
</dbReference>
<evidence type="ECO:0000313" key="2">
    <source>
        <dbReference type="Proteomes" id="UP001559025"/>
    </source>
</evidence>
<dbReference type="Pfam" id="PF01019">
    <property type="entry name" value="G_glu_transpept"/>
    <property type="match status" value="1"/>
</dbReference>
<accession>A0ABV3WUZ1</accession>
<dbReference type="SUPFAM" id="SSF56235">
    <property type="entry name" value="N-terminal nucleophile aminohydrolases (Ntn hydrolases)"/>
    <property type="match status" value="1"/>
</dbReference>
<keyword evidence="2" id="KW-1185">Reference proteome</keyword>
<sequence>MRDFDQPGRSPVIAENGMAATSHPLATATALAVLKDGGNAVDAAIAASATLCVVEPHMTGIGGDCFVILAEPDGTVHGLNGSGRAPAASDPAWYRDNGFASMPQTGVHAVTAPGAMDAWSRLSTRFGTMGFDRLFADAIHYAEEGFAVHARVARDWALHVPALRGDRGAAIHCLRDGDAPAAGTRFRFPALGATLRAIAKDGARAFYEGEIAAEMAATVRGQGGFLSEEDLAAVAADWVAPLSVSYGGYDVLEIPPSGQGVTALILLRLMEAHGIGKLPTGSAERYHMEIEAARLAYSVRDHLVSDPATMTRTPEELLSDSFIHSLGAQLSAERRNPSVVLPEMARSDTVYLTVADRDRRAVSFINSVYSAFGSKVVTPRSGIALQNRGGCFTLEEGHPNELGGGKRPMHTIIPAMAMKNGRAAVSFGVMGGDYQPMGHAHVFSNLVDRGMDAQEALDHPRLFWGDDGILDAEGGIPAQIRSDLVARGHQVRDAGAPHGGGQMIVIDDENGFLVGGSDPRKDGCALGW</sequence>
<dbReference type="RefSeq" id="WP_368803368.1">
    <property type="nucleotide sequence ID" value="NZ_JAZHFV010000004.1"/>
</dbReference>
<protein>
    <submittedName>
        <fullName evidence="1">Gamma-glutamyltransferase family protein</fullName>
    </submittedName>
</protein>
<name>A0ABV3WUZ1_9HYPH</name>
<dbReference type="InterPro" id="IPR043137">
    <property type="entry name" value="GGT_ssub_C"/>
</dbReference>
<dbReference type="Gene3D" id="3.60.20.40">
    <property type="match status" value="1"/>
</dbReference>
<dbReference type="EMBL" id="JAZHFV010000004">
    <property type="protein sequence ID" value="MEX4008345.1"/>
    <property type="molecule type" value="Genomic_DNA"/>
</dbReference>
<gene>
    <name evidence="1" type="ORF">V1479_13605</name>
</gene>